<dbReference type="EMBL" id="JADGIZ020000059">
    <property type="protein sequence ID" value="KAL2912717.1"/>
    <property type="molecule type" value="Genomic_DNA"/>
</dbReference>
<keyword evidence="3" id="KW-1185">Reference proteome</keyword>
<dbReference type="InterPro" id="IPR011990">
    <property type="entry name" value="TPR-like_helical_dom_sf"/>
</dbReference>
<evidence type="ECO:0000313" key="3">
    <source>
        <dbReference type="Proteomes" id="UP001527925"/>
    </source>
</evidence>
<protein>
    <recommendedName>
        <fullName evidence="4">Pentatricopeptide repeat-containing protein</fullName>
    </recommendedName>
</protein>
<feature type="compositionally biased region" description="Basic residues" evidence="1">
    <location>
        <begin position="106"/>
        <end position="115"/>
    </location>
</feature>
<reference evidence="2 3" key="1">
    <citation type="submission" date="2023-09" db="EMBL/GenBank/DDBJ databases">
        <title>Pangenome analysis of Batrachochytrium dendrobatidis and related Chytrids.</title>
        <authorList>
            <person name="Yacoub M.N."/>
            <person name="Stajich J.E."/>
            <person name="James T.Y."/>
        </authorList>
    </citation>
    <scope>NUCLEOTIDE SEQUENCE [LARGE SCALE GENOMIC DNA]</scope>
    <source>
        <strain evidence="2 3">JEL0888</strain>
    </source>
</reference>
<evidence type="ECO:0000256" key="1">
    <source>
        <dbReference type="SAM" id="MobiDB-lite"/>
    </source>
</evidence>
<evidence type="ECO:0000313" key="2">
    <source>
        <dbReference type="EMBL" id="KAL2912717.1"/>
    </source>
</evidence>
<proteinExistence type="predicted"/>
<feature type="compositionally biased region" description="Low complexity" evidence="1">
    <location>
        <begin position="91"/>
        <end position="105"/>
    </location>
</feature>
<sequence length="591" mass="64294">MLGRAATAALRFPRTACGRSAHAHALHALAAAADSRAVERGPRAVGVAAVLARWPPARWATTEARSPGSSGGTNAGGLTAARGKKATQGSKAAAKGGVKDAAAAVRTRKPKAPPKKARDTKGSKVNPEVARLSKTSSNPSLKHIHKLRFFTELKYSSSIIDKFYMIKSKYPEALKQLSPDEFASLVSIAISAHHFRVDTTPQERLEAAQRIAATAKELGVTLPPSVDRSLLDGHALAGDVAGFEKLLAEMRDAGVDTETPDVLAAQSRVHLVAGDADKGMQFWTKLAEIDKTKAPHEHLIHTHAFRQDVDRAVHALETLLQQFPDETPSEQCLDKLLTLLIVKRDTYSLGRVAKMPQLSGAWKTGDLCHRIAGALVRGGRFQDALDILDVRRKSGANMSDPYMLTEIVARDGLGQHDQALALFAQLGNPVYDSKIALDAGAVLVKHVGSVADADQVERVLASHGIVSKLHRHMALVMLLRGYTASGNLDSMRIVFDEMLKRRLALPKTTLKNMVTLVADQSSPDDAMRSIERMLEVKMPVSGSDFRVERATAYLWENCPKLHPRIKQFNRLLDQQCEKAPAVSKKTELRDE</sequence>
<dbReference type="Gene3D" id="1.25.40.10">
    <property type="entry name" value="Tetratricopeptide repeat domain"/>
    <property type="match status" value="1"/>
</dbReference>
<dbReference type="Pfam" id="PF01535">
    <property type="entry name" value="PPR"/>
    <property type="match status" value="1"/>
</dbReference>
<comment type="caution">
    <text evidence="2">The sequence shown here is derived from an EMBL/GenBank/DDBJ whole genome shotgun (WGS) entry which is preliminary data.</text>
</comment>
<accession>A0ABR4MZK8</accession>
<dbReference type="InterPro" id="IPR002885">
    <property type="entry name" value="PPR_rpt"/>
</dbReference>
<evidence type="ECO:0008006" key="4">
    <source>
        <dbReference type="Google" id="ProtNLM"/>
    </source>
</evidence>
<organism evidence="2 3">
    <name type="scientific">Polyrhizophydium stewartii</name>
    <dbReference type="NCBI Taxonomy" id="2732419"/>
    <lineage>
        <taxon>Eukaryota</taxon>
        <taxon>Fungi</taxon>
        <taxon>Fungi incertae sedis</taxon>
        <taxon>Chytridiomycota</taxon>
        <taxon>Chytridiomycota incertae sedis</taxon>
        <taxon>Chytridiomycetes</taxon>
        <taxon>Rhizophydiales</taxon>
        <taxon>Rhizophydiales incertae sedis</taxon>
        <taxon>Polyrhizophydium</taxon>
    </lineage>
</organism>
<name>A0ABR4MZK8_9FUNG</name>
<feature type="region of interest" description="Disordered" evidence="1">
    <location>
        <begin position="60"/>
        <end position="137"/>
    </location>
</feature>
<dbReference type="Proteomes" id="UP001527925">
    <property type="component" value="Unassembled WGS sequence"/>
</dbReference>
<gene>
    <name evidence="2" type="ORF">HK105_207825</name>
</gene>